<protein>
    <submittedName>
        <fullName evidence="10">ABC transporter permease subunit</fullName>
    </submittedName>
</protein>
<dbReference type="PROSITE" id="PS50928">
    <property type="entry name" value="ABC_TM1"/>
    <property type="match status" value="1"/>
</dbReference>
<accession>A0A546YUA8</accession>
<keyword evidence="4" id="KW-1003">Cell membrane</keyword>
<proteinExistence type="inferred from homology"/>
<reference evidence="10 11" key="1">
    <citation type="journal article" date="2019" name="Appl. Microbiol. Biotechnol.">
        <title>Differential efficiency of wild type rhizogenic strains for rol gene transformation of plants.</title>
        <authorList>
            <person name="Desmet S."/>
            <person name="De Keyser E."/>
            <person name="Van Vaerenbergh J."/>
            <person name="Baeyen S."/>
            <person name="Van Huylenbroeck J."/>
            <person name="Geelen D."/>
            <person name="Dhooghe E."/>
        </authorList>
    </citation>
    <scope>NUCLEOTIDE SEQUENCE [LARGE SCALE GENOMIC DNA]</scope>
    <source>
        <strain evidence="10 11">MAFF210266</strain>
    </source>
</reference>
<evidence type="ECO:0000256" key="2">
    <source>
        <dbReference type="ARBA" id="ARBA00010072"/>
    </source>
</evidence>
<evidence type="ECO:0000256" key="3">
    <source>
        <dbReference type="ARBA" id="ARBA00022448"/>
    </source>
</evidence>
<feature type="transmembrane region" description="Helical" evidence="9">
    <location>
        <begin position="60"/>
        <end position="78"/>
    </location>
</feature>
<organism evidence="10 11">
    <name type="scientific">Agrobacterium tumefaciens</name>
    <dbReference type="NCBI Taxonomy" id="358"/>
    <lineage>
        <taxon>Bacteria</taxon>
        <taxon>Pseudomonadati</taxon>
        <taxon>Pseudomonadota</taxon>
        <taxon>Alphaproteobacteria</taxon>
        <taxon>Hyphomicrobiales</taxon>
        <taxon>Rhizobiaceae</taxon>
        <taxon>Rhizobium/Agrobacterium group</taxon>
        <taxon>Agrobacterium</taxon>
        <taxon>Agrobacterium tumefaciens complex</taxon>
    </lineage>
</organism>
<dbReference type="EMBL" id="SGOE01000009">
    <property type="protein sequence ID" value="TRB03199.1"/>
    <property type="molecule type" value="Genomic_DNA"/>
</dbReference>
<comment type="subcellular location">
    <subcellularLocation>
        <location evidence="1">Cell inner membrane</location>
        <topology evidence="1">Multi-pass membrane protein</topology>
    </subcellularLocation>
    <subcellularLocation>
        <location evidence="9">Cell membrane</location>
        <topology evidence="9">Multi-pass membrane protein</topology>
    </subcellularLocation>
</comment>
<evidence type="ECO:0000313" key="10">
    <source>
        <dbReference type="EMBL" id="TRB03199.1"/>
    </source>
</evidence>
<dbReference type="RefSeq" id="WP_010900217.1">
    <property type="nucleotide sequence ID" value="NZ_SGOD01000007.1"/>
</dbReference>
<keyword evidence="5" id="KW-0997">Cell inner membrane</keyword>
<keyword evidence="3 9" id="KW-0813">Transport</keyword>
<keyword evidence="7 9" id="KW-1133">Transmembrane helix</keyword>
<evidence type="ECO:0000256" key="8">
    <source>
        <dbReference type="ARBA" id="ARBA00023136"/>
    </source>
</evidence>
<dbReference type="Gene3D" id="1.10.3720.10">
    <property type="entry name" value="MetI-like"/>
    <property type="match status" value="1"/>
</dbReference>
<name>A0A546YUA8_AGRTU</name>
<dbReference type="InterPro" id="IPR010065">
    <property type="entry name" value="AA_ABC_transptr_permease_3TM"/>
</dbReference>
<dbReference type="CDD" id="cd06261">
    <property type="entry name" value="TM_PBP2"/>
    <property type="match status" value="1"/>
</dbReference>
<dbReference type="GO" id="GO:0022857">
    <property type="term" value="F:transmembrane transporter activity"/>
    <property type="evidence" value="ECO:0007669"/>
    <property type="project" value="InterPro"/>
</dbReference>
<dbReference type="AlphaFoldDB" id="A0A546YUA8"/>
<dbReference type="InterPro" id="IPR035906">
    <property type="entry name" value="MetI-like_sf"/>
</dbReference>
<sequence>MTWLEPDLQLAIQWLPFLMAGVLMTLVLASGSLLIGLVIGGLGATFKARPTGVMRSLTQLYTTIVRGVPQLIIVYYFYFGLNAGIRTLPQIPGLPSPLELPVILVAFLSLGFIVGALAVELFRTAYAAVPQSEVLAGEAFGMPPFMLFRRILFPHIVRYSLPGLGNIWIGLLKDASLISVMGVTELMRSTTVAAESTGEPFLFYLLCTALYLIITIASGGIFAVLERRYTV</sequence>
<evidence type="ECO:0000256" key="1">
    <source>
        <dbReference type="ARBA" id="ARBA00004429"/>
    </source>
</evidence>
<evidence type="ECO:0000256" key="7">
    <source>
        <dbReference type="ARBA" id="ARBA00022989"/>
    </source>
</evidence>
<dbReference type="Pfam" id="PF00528">
    <property type="entry name" value="BPD_transp_1"/>
    <property type="match status" value="1"/>
</dbReference>
<feature type="transmembrane region" description="Helical" evidence="9">
    <location>
        <begin position="156"/>
        <end position="181"/>
    </location>
</feature>
<comment type="similarity">
    <text evidence="2">Belongs to the binding-protein-dependent transport system permease family. HisMQ subfamily.</text>
</comment>
<gene>
    <name evidence="10" type="ORF">EXN61_22935</name>
</gene>
<keyword evidence="8 9" id="KW-0472">Membrane</keyword>
<dbReference type="GO" id="GO:0043190">
    <property type="term" value="C:ATP-binding cassette (ABC) transporter complex"/>
    <property type="evidence" value="ECO:0007669"/>
    <property type="project" value="InterPro"/>
</dbReference>
<dbReference type="PANTHER" id="PTHR30133">
    <property type="entry name" value="CATIONIC AMINO ACID TRANSPORTER, MEMBRANE COMPONENT"/>
    <property type="match status" value="1"/>
</dbReference>
<keyword evidence="6 9" id="KW-0812">Transmembrane</keyword>
<dbReference type="InterPro" id="IPR000515">
    <property type="entry name" value="MetI-like"/>
</dbReference>
<dbReference type="InterPro" id="IPR051613">
    <property type="entry name" value="ABC_transp_permease_HisMQ"/>
</dbReference>
<evidence type="ECO:0000256" key="9">
    <source>
        <dbReference type="RuleBase" id="RU363032"/>
    </source>
</evidence>
<dbReference type="NCBIfam" id="TIGR01726">
    <property type="entry name" value="HEQRo_perm_3TM"/>
    <property type="match status" value="1"/>
</dbReference>
<feature type="transmembrane region" description="Helical" evidence="9">
    <location>
        <begin position="12"/>
        <end position="39"/>
    </location>
</feature>
<evidence type="ECO:0000256" key="4">
    <source>
        <dbReference type="ARBA" id="ARBA00022475"/>
    </source>
</evidence>
<evidence type="ECO:0000313" key="11">
    <source>
        <dbReference type="Proteomes" id="UP000317023"/>
    </source>
</evidence>
<evidence type="ECO:0000256" key="5">
    <source>
        <dbReference type="ARBA" id="ARBA00022519"/>
    </source>
</evidence>
<evidence type="ECO:0000256" key="6">
    <source>
        <dbReference type="ARBA" id="ARBA00022692"/>
    </source>
</evidence>
<feature type="transmembrane region" description="Helical" evidence="9">
    <location>
        <begin position="98"/>
        <end position="122"/>
    </location>
</feature>
<dbReference type="SUPFAM" id="SSF161098">
    <property type="entry name" value="MetI-like"/>
    <property type="match status" value="1"/>
</dbReference>
<feature type="transmembrane region" description="Helical" evidence="9">
    <location>
        <begin position="201"/>
        <end position="225"/>
    </location>
</feature>
<comment type="caution">
    <text evidence="10">The sequence shown here is derived from an EMBL/GenBank/DDBJ whole genome shotgun (WGS) entry which is preliminary data.</text>
</comment>
<dbReference type="Proteomes" id="UP000317023">
    <property type="component" value="Unassembled WGS sequence"/>
</dbReference>